<evidence type="ECO:0000313" key="3">
    <source>
        <dbReference type="EMBL" id="CAF1519374.1"/>
    </source>
</evidence>
<dbReference type="EMBL" id="CAJNRF010002312">
    <property type="protein sequence ID" value="CAF2035865.1"/>
    <property type="molecule type" value="Genomic_DNA"/>
</dbReference>
<evidence type="ECO:0000313" key="4">
    <source>
        <dbReference type="EMBL" id="CAF2035865.1"/>
    </source>
</evidence>
<evidence type="ECO:0000313" key="5">
    <source>
        <dbReference type="EMBL" id="CAF2097014.1"/>
    </source>
</evidence>
<proteinExistence type="predicted"/>
<gene>
    <name evidence="2" type="ORF">CJN711_LOCUS19514</name>
    <name evidence="3" type="ORF">KQP761_LOCUS15610</name>
    <name evidence="6" type="ORF">MBJ925_LOCUS30512</name>
    <name evidence="4" type="ORF">WKI299_LOCUS7562</name>
    <name evidence="5" type="ORF">XDN619_LOCUS17910</name>
</gene>
<sequence>MTLSMKFIIKLNIWNHGRKGSRETSGLIGMCGGDRQHNSLFGRCIFMKLIWVRFKIRISTLGFIYIRDIATQSPNELFFKLDITLRDWRSMTLLANDKVPHRNRKHRSYRSRSPAISDTRFRRDLS</sequence>
<dbReference type="Proteomes" id="UP000663856">
    <property type="component" value="Unassembled WGS sequence"/>
</dbReference>
<organism evidence="2 7">
    <name type="scientific">Rotaria magnacalcarata</name>
    <dbReference type="NCBI Taxonomy" id="392030"/>
    <lineage>
        <taxon>Eukaryota</taxon>
        <taxon>Metazoa</taxon>
        <taxon>Spiralia</taxon>
        <taxon>Gnathifera</taxon>
        <taxon>Rotifera</taxon>
        <taxon>Eurotatoria</taxon>
        <taxon>Bdelloidea</taxon>
        <taxon>Philodinida</taxon>
        <taxon>Philodinidae</taxon>
        <taxon>Rotaria</taxon>
    </lineage>
</organism>
<reference evidence="2" key="1">
    <citation type="submission" date="2021-02" db="EMBL/GenBank/DDBJ databases">
        <authorList>
            <person name="Nowell W R."/>
        </authorList>
    </citation>
    <scope>NUCLEOTIDE SEQUENCE</scope>
</reference>
<accession>A0A815HIJ0</accession>
<evidence type="ECO:0000313" key="2">
    <source>
        <dbReference type="EMBL" id="CAF1352871.1"/>
    </source>
</evidence>
<dbReference type="EMBL" id="CAJNOV010009161">
    <property type="protein sequence ID" value="CAF1352871.1"/>
    <property type="molecule type" value="Genomic_DNA"/>
</dbReference>
<dbReference type="Proteomes" id="UP000663824">
    <property type="component" value="Unassembled WGS sequence"/>
</dbReference>
<dbReference type="AlphaFoldDB" id="A0A815HIJ0"/>
<protein>
    <submittedName>
        <fullName evidence="2">Uncharacterized protein</fullName>
    </submittedName>
</protein>
<feature type="region of interest" description="Disordered" evidence="1">
    <location>
        <begin position="101"/>
        <end position="126"/>
    </location>
</feature>
<dbReference type="Proteomes" id="UP000663834">
    <property type="component" value="Unassembled WGS sequence"/>
</dbReference>
<evidence type="ECO:0000313" key="6">
    <source>
        <dbReference type="EMBL" id="CAF2146689.1"/>
    </source>
</evidence>
<dbReference type="EMBL" id="CAJNRE010016528">
    <property type="protein sequence ID" value="CAF2146689.1"/>
    <property type="molecule type" value="Genomic_DNA"/>
</dbReference>
<dbReference type="EMBL" id="CAJNRG010007690">
    <property type="protein sequence ID" value="CAF2097014.1"/>
    <property type="molecule type" value="Genomic_DNA"/>
</dbReference>
<dbReference type="Proteomes" id="UP000663855">
    <property type="component" value="Unassembled WGS sequence"/>
</dbReference>
<dbReference type="Proteomes" id="UP000663887">
    <property type="component" value="Unassembled WGS sequence"/>
</dbReference>
<evidence type="ECO:0000313" key="7">
    <source>
        <dbReference type="Proteomes" id="UP000663855"/>
    </source>
</evidence>
<comment type="caution">
    <text evidence="2">The sequence shown here is derived from an EMBL/GenBank/DDBJ whole genome shotgun (WGS) entry which is preliminary data.</text>
</comment>
<evidence type="ECO:0000256" key="1">
    <source>
        <dbReference type="SAM" id="MobiDB-lite"/>
    </source>
</evidence>
<name>A0A815HIJ0_9BILA</name>
<feature type="compositionally biased region" description="Basic residues" evidence="1">
    <location>
        <begin position="101"/>
        <end position="110"/>
    </location>
</feature>
<dbReference type="OrthoDB" id="10526992at2759"/>
<dbReference type="EMBL" id="CAJNOW010007657">
    <property type="protein sequence ID" value="CAF1519374.1"/>
    <property type="molecule type" value="Genomic_DNA"/>
</dbReference>